<evidence type="ECO:0000313" key="3">
    <source>
        <dbReference type="EMBL" id="KAK9904682.1"/>
    </source>
</evidence>
<proteinExistence type="predicted"/>
<dbReference type="Proteomes" id="UP001491310">
    <property type="component" value="Unassembled WGS sequence"/>
</dbReference>
<evidence type="ECO:0008006" key="5">
    <source>
        <dbReference type="Google" id="ProtNLM"/>
    </source>
</evidence>
<feature type="region of interest" description="Disordered" evidence="2">
    <location>
        <begin position="101"/>
        <end position="121"/>
    </location>
</feature>
<reference evidence="3 4" key="1">
    <citation type="journal article" date="2024" name="Nat. Commun.">
        <title>Phylogenomics reveals the evolutionary origins of lichenization in chlorophyte algae.</title>
        <authorList>
            <person name="Puginier C."/>
            <person name="Libourel C."/>
            <person name="Otte J."/>
            <person name="Skaloud P."/>
            <person name="Haon M."/>
            <person name="Grisel S."/>
            <person name="Petersen M."/>
            <person name="Berrin J.G."/>
            <person name="Delaux P.M."/>
            <person name="Dal Grande F."/>
            <person name="Keller J."/>
        </authorList>
    </citation>
    <scope>NUCLEOTIDE SEQUENCE [LARGE SCALE GENOMIC DNA]</scope>
    <source>
        <strain evidence="3 4">SAG 216-7</strain>
    </source>
</reference>
<feature type="compositionally biased region" description="Basic and acidic residues" evidence="2">
    <location>
        <begin position="306"/>
        <end position="324"/>
    </location>
</feature>
<evidence type="ECO:0000256" key="2">
    <source>
        <dbReference type="SAM" id="MobiDB-lite"/>
    </source>
</evidence>
<feature type="compositionally biased region" description="Low complexity" evidence="2">
    <location>
        <begin position="291"/>
        <end position="301"/>
    </location>
</feature>
<organism evidence="3 4">
    <name type="scientific">Coccomyxa subellipsoidea</name>
    <dbReference type="NCBI Taxonomy" id="248742"/>
    <lineage>
        <taxon>Eukaryota</taxon>
        <taxon>Viridiplantae</taxon>
        <taxon>Chlorophyta</taxon>
        <taxon>core chlorophytes</taxon>
        <taxon>Trebouxiophyceae</taxon>
        <taxon>Trebouxiophyceae incertae sedis</taxon>
        <taxon>Coccomyxaceae</taxon>
        <taxon>Coccomyxa</taxon>
    </lineage>
</organism>
<keyword evidence="4" id="KW-1185">Reference proteome</keyword>
<gene>
    <name evidence="3" type="ORF">WJX75_000541</name>
</gene>
<name>A0ABR2YG27_9CHLO</name>
<feature type="region of interest" description="Disordered" evidence="2">
    <location>
        <begin position="291"/>
        <end position="330"/>
    </location>
</feature>
<keyword evidence="1" id="KW-0175">Coiled coil</keyword>
<accession>A0ABR2YG27</accession>
<dbReference type="EMBL" id="JALJOT010000012">
    <property type="protein sequence ID" value="KAK9904682.1"/>
    <property type="molecule type" value="Genomic_DNA"/>
</dbReference>
<feature type="coiled-coil region" evidence="1">
    <location>
        <begin position="234"/>
        <end position="284"/>
    </location>
</feature>
<comment type="caution">
    <text evidence="3">The sequence shown here is derived from an EMBL/GenBank/DDBJ whole genome shotgun (WGS) entry which is preliminary data.</text>
</comment>
<evidence type="ECO:0000256" key="1">
    <source>
        <dbReference type="SAM" id="Coils"/>
    </source>
</evidence>
<sequence>MEIACIAQPQVKDVGTKKGRYGLNYDEQAKLAAEEFAKKRQQRLLQVREQEKEFARANRQAYEARLSQKRKMLYIELLQKWDREHQQELQELQDTHQRALHAASAAQEQAEEAAEAAQRAEAAADARSAIQSDLAAKRFKEAAQHAKAERDILARERDRRIAWLQQARSAEKARTVQQVAKQQEAQRLAAEEARERLRRRGRDSVYDFRFTRFHETGLEQPAALDLGSGIPSLAATAELQARRAAKEAERKRAAEERGQAALHKLRMERAAKQLTAQLEAELQARRSAAASAVAESPLVAATQPPREVEEMHWQGAEERDHSERPAPAPAAHDVLKEAAAVAPAGQQDQAGAPSLAEEPTALPAGVAVGDMAAGAQHPGTAVAEEAAPDAQLHGSCGSLGPMGPGVALVVHWATKTQSQAADLRRASCSLLGALRLASIAEERSPGRDQGLDADGGDIFSCSDDDAASDASSLPFDAISLGTTESGSPLAGGMDNGWLSDIESLEADA</sequence>
<evidence type="ECO:0000313" key="4">
    <source>
        <dbReference type="Proteomes" id="UP001491310"/>
    </source>
</evidence>
<protein>
    <recommendedName>
        <fullName evidence="5">Trichohyalin-plectin-homology domain-containing protein</fullName>
    </recommendedName>
</protein>